<keyword evidence="3" id="KW-1185">Reference proteome</keyword>
<name>A0A9D3NR49_9TELE</name>
<dbReference type="EMBL" id="JAHKSW010000011">
    <property type="protein sequence ID" value="KAG7327091.1"/>
    <property type="molecule type" value="Genomic_DNA"/>
</dbReference>
<feature type="region of interest" description="Disordered" evidence="1">
    <location>
        <begin position="68"/>
        <end position="88"/>
    </location>
</feature>
<evidence type="ECO:0000313" key="3">
    <source>
        <dbReference type="Proteomes" id="UP000824219"/>
    </source>
</evidence>
<feature type="region of interest" description="Disordered" evidence="1">
    <location>
        <begin position="188"/>
        <end position="227"/>
    </location>
</feature>
<feature type="compositionally biased region" description="Polar residues" evidence="1">
    <location>
        <begin position="11"/>
        <end position="27"/>
    </location>
</feature>
<sequence length="526" mass="60073">MNLDQYDDSQSDSGVSADFSLNSMSDNETPIEKEIRLAFKREQSLRRSRGLDNTKEFIEIPLRKSVLSQDPPDKVQKDHSKERQFAGKKMQREIYAEAEREKVLVKLGRLPGFYDKGTVRQLQEKKLLFEAFQESKDLQISSDGTQESLNSMEILFQNHSSIQPTETSPKGHQNSKNQDHETFRTVQELKNRGTSSGSSCKILDGGYRDSSSKENTRHMGPNSPQFFPSLKEKKLLFESLQENKDLQSSRDQDTDVSGSFKAQRKSMDIFFQNQTSGLKTTQEPKDLQIKRNQDDKMLEISKEPAMNPGKVQNPKLCGPGFSEAVEQQVIIIENNPTVVSHTNRQVYKPVTAMDLRTIKSSPEELHHNSVQNPIANSEELKENPFFKLRSSLSLLPDMQKDIQEAKKREEELHKQRMCLYGNRSKVTVSPSRTTSTHSNTNTPGQNLNTSPGYTGCRQGSSKSWDMCRKKFTVLSSFGKLDLTWPPPSLQNRHKTQPEVKEQRQMNLLVQRWESGLINGHTKDHHN</sequence>
<dbReference type="AlphaFoldDB" id="A0A9D3NR49"/>
<gene>
    <name evidence="2" type="ORF">KOW79_010492</name>
</gene>
<feature type="compositionally biased region" description="Low complexity" evidence="1">
    <location>
        <begin position="429"/>
        <end position="443"/>
    </location>
</feature>
<feature type="region of interest" description="Disordered" evidence="1">
    <location>
        <begin position="1"/>
        <end position="27"/>
    </location>
</feature>
<proteinExistence type="predicted"/>
<feature type="compositionally biased region" description="Basic and acidic residues" evidence="1">
    <location>
        <begin position="206"/>
        <end position="217"/>
    </location>
</feature>
<protein>
    <submittedName>
        <fullName evidence="2">Uncharacterized protein</fullName>
    </submittedName>
</protein>
<dbReference type="InterPro" id="IPR042779">
    <property type="entry name" value="MISP/MISP3-like"/>
</dbReference>
<feature type="compositionally biased region" description="Basic and acidic residues" evidence="1">
    <location>
        <begin position="242"/>
        <end position="253"/>
    </location>
</feature>
<reference evidence="2 3" key="1">
    <citation type="submission" date="2021-06" db="EMBL/GenBank/DDBJ databases">
        <title>Chromosome-level genome assembly of the red-tail catfish (Hemibagrus wyckioides).</title>
        <authorList>
            <person name="Shao F."/>
        </authorList>
    </citation>
    <scope>NUCLEOTIDE SEQUENCE [LARGE SCALE GENOMIC DNA]</scope>
    <source>
        <strain evidence="2">EC202008001</strain>
        <tissue evidence="2">Blood</tissue>
    </source>
</reference>
<evidence type="ECO:0000256" key="1">
    <source>
        <dbReference type="SAM" id="MobiDB-lite"/>
    </source>
</evidence>
<dbReference type="OrthoDB" id="9449914at2759"/>
<evidence type="ECO:0000313" key="2">
    <source>
        <dbReference type="EMBL" id="KAG7327091.1"/>
    </source>
</evidence>
<feature type="region of interest" description="Disordered" evidence="1">
    <location>
        <begin position="242"/>
        <end position="261"/>
    </location>
</feature>
<organism evidence="2 3">
    <name type="scientific">Hemibagrus wyckioides</name>
    <dbReference type="NCBI Taxonomy" id="337641"/>
    <lineage>
        <taxon>Eukaryota</taxon>
        <taxon>Metazoa</taxon>
        <taxon>Chordata</taxon>
        <taxon>Craniata</taxon>
        <taxon>Vertebrata</taxon>
        <taxon>Euteleostomi</taxon>
        <taxon>Actinopterygii</taxon>
        <taxon>Neopterygii</taxon>
        <taxon>Teleostei</taxon>
        <taxon>Ostariophysi</taxon>
        <taxon>Siluriformes</taxon>
        <taxon>Bagridae</taxon>
        <taxon>Hemibagrus</taxon>
    </lineage>
</organism>
<feature type="compositionally biased region" description="Acidic residues" evidence="1">
    <location>
        <begin position="1"/>
        <end position="10"/>
    </location>
</feature>
<accession>A0A9D3NR49</accession>
<comment type="caution">
    <text evidence="2">The sequence shown here is derived from an EMBL/GenBank/DDBJ whole genome shotgun (WGS) entry which is preliminary data.</text>
</comment>
<feature type="compositionally biased region" description="Polar residues" evidence="1">
    <location>
        <begin position="444"/>
        <end position="455"/>
    </location>
</feature>
<dbReference type="PANTHER" id="PTHR18839:SF0">
    <property type="entry name" value="MITOTIC INTERACTOR AND SUBSTRATE OF PLK1 ISOFORM X1-RELATED"/>
    <property type="match status" value="1"/>
</dbReference>
<dbReference type="PANTHER" id="PTHR18839">
    <property type="entry name" value="MITOTIC INTERACTOR AND SUBSTRATE OF PLK1 MISP FAMILY MEMBER"/>
    <property type="match status" value="1"/>
</dbReference>
<dbReference type="Proteomes" id="UP000824219">
    <property type="component" value="Linkage Group LG11"/>
</dbReference>
<feature type="compositionally biased region" description="Basic and acidic residues" evidence="1">
    <location>
        <begin position="71"/>
        <end position="88"/>
    </location>
</feature>
<feature type="region of interest" description="Disordered" evidence="1">
    <location>
        <begin position="424"/>
        <end position="455"/>
    </location>
</feature>